<protein>
    <recommendedName>
        <fullName evidence="1">HTH cro/C1-type domain-containing protein</fullName>
    </recommendedName>
</protein>
<dbReference type="SMART" id="SM00530">
    <property type="entry name" value="HTH_XRE"/>
    <property type="match status" value="1"/>
</dbReference>
<accession>A0ABN8H274</accession>
<dbReference type="InterPro" id="IPR010982">
    <property type="entry name" value="Lambda_DNA-bd_dom_sf"/>
</dbReference>
<sequence length="159" mass="17742">MAIGQNIFQLREQKGYSEQQVADALSLVITKYRSLELDASEWTVKQLIAVADVLQVSLDEIAGRSTTQTESSSTDLKTLLQHGASFEGRTLTDEETSAAMELLHQFSLQWQNLRDLTELIRSDSNLVKKLQDLKIVNAKLDSEAIVRALDKSLIGTYSI</sequence>
<dbReference type="EMBL" id="CAKMMF010000039">
    <property type="protein sequence ID" value="CAH1222623.1"/>
    <property type="molecule type" value="Genomic_DNA"/>
</dbReference>
<evidence type="ECO:0000259" key="1">
    <source>
        <dbReference type="PROSITE" id="PS50943"/>
    </source>
</evidence>
<keyword evidence="3" id="KW-1185">Reference proteome</keyword>
<dbReference type="RefSeq" id="WP_236346425.1">
    <property type="nucleotide sequence ID" value="NZ_CAKMMF010000039.1"/>
</dbReference>
<dbReference type="SUPFAM" id="SSF47413">
    <property type="entry name" value="lambda repressor-like DNA-binding domains"/>
    <property type="match status" value="1"/>
</dbReference>
<proteinExistence type="predicted"/>
<dbReference type="CDD" id="cd00093">
    <property type="entry name" value="HTH_XRE"/>
    <property type="match status" value="1"/>
</dbReference>
<dbReference type="Gene3D" id="1.10.260.40">
    <property type="entry name" value="lambda repressor-like DNA-binding domains"/>
    <property type="match status" value="1"/>
</dbReference>
<feature type="domain" description="HTH cro/C1-type" evidence="1">
    <location>
        <begin position="9"/>
        <end position="61"/>
    </location>
</feature>
<dbReference type="Proteomes" id="UP000838686">
    <property type="component" value="Unassembled WGS sequence"/>
</dbReference>
<organism evidence="2 3">
    <name type="scientific">Paenibacillus plantiphilus</name>
    <dbReference type="NCBI Taxonomy" id="2905650"/>
    <lineage>
        <taxon>Bacteria</taxon>
        <taxon>Bacillati</taxon>
        <taxon>Bacillota</taxon>
        <taxon>Bacilli</taxon>
        <taxon>Bacillales</taxon>
        <taxon>Paenibacillaceae</taxon>
        <taxon>Paenibacillus</taxon>
    </lineage>
</organism>
<reference evidence="2" key="1">
    <citation type="submission" date="2022-01" db="EMBL/GenBank/DDBJ databases">
        <authorList>
            <person name="Criscuolo A."/>
        </authorList>
    </citation>
    <scope>NUCLEOTIDE SEQUENCE</scope>
    <source>
        <strain evidence="2">CIP111893</strain>
    </source>
</reference>
<evidence type="ECO:0000313" key="3">
    <source>
        <dbReference type="Proteomes" id="UP000838686"/>
    </source>
</evidence>
<comment type="caution">
    <text evidence="2">The sequence shown here is derived from an EMBL/GenBank/DDBJ whole genome shotgun (WGS) entry which is preliminary data.</text>
</comment>
<name>A0ABN8H274_9BACL</name>
<dbReference type="InterPro" id="IPR001387">
    <property type="entry name" value="Cro/C1-type_HTH"/>
</dbReference>
<evidence type="ECO:0000313" key="2">
    <source>
        <dbReference type="EMBL" id="CAH1222623.1"/>
    </source>
</evidence>
<dbReference type="PROSITE" id="PS50943">
    <property type="entry name" value="HTH_CROC1"/>
    <property type="match status" value="1"/>
</dbReference>
<gene>
    <name evidence="2" type="ORF">PAECIP111893_04877</name>
</gene>